<dbReference type="Gene3D" id="2.60.120.10">
    <property type="entry name" value="Jelly Rolls"/>
    <property type="match status" value="1"/>
</dbReference>
<evidence type="ECO:0008006" key="3">
    <source>
        <dbReference type="Google" id="ProtNLM"/>
    </source>
</evidence>
<sequence>MRKFMAFAFAVFFHSYCEKPSPERFFSEEEKKAELVIKEVYRDNEKSSHIILMNGAEKPHFHDRHSFEVTLVKGENRLNVSGQTVNLVPDHRVRVEKGTLHWAQNTGRGYSILSVNFYPPFDGKDRRFQLN</sequence>
<accession>I4B4K5</accession>
<evidence type="ECO:0000313" key="2">
    <source>
        <dbReference type="Proteomes" id="UP000006048"/>
    </source>
</evidence>
<name>I4B4K5_TURPD</name>
<dbReference type="OrthoDB" id="9795636at2"/>
<reference evidence="1 2" key="1">
    <citation type="submission" date="2012-06" db="EMBL/GenBank/DDBJ databases">
        <title>The complete chromosome of genome of Turneriella parva DSM 21527.</title>
        <authorList>
            <consortium name="US DOE Joint Genome Institute (JGI-PGF)"/>
            <person name="Lucas S."/>
            <person name="Han J."/>
            <person name="Lapidus A."/>
            <person name="Bruce D."/>
            <person name="Goodwin L."/>
            <person name="Pitluck S."/>
            <person name="Peters L."/>
            <person name="Kyrpides N."/>
            <person name="Mavromatis K."/>
            <person name="Ivanova N."/>
            <person name="Mikhailova N."/>
            <person name="Chertkov O."/>
            <person name="Detter J.C."/>
            <person name="Tapia R."/>
            <person name="Han C."/>
            <person name="Land M."/>
            <person name="Hauser L."/>
            <person name="Markowitz V."/>
            <person name="Cheng J.-F."/>
            <person name="Hugenholtz P."/>
            <person name="Woyke T."/>
            <person name="Wu D."/>
            <person name="Gronow S."/>
            <person name="Wellnitz S."/>
            <person name="Brambilla E."/>
            <person name="Klenk H.-P."/>
            <person name="Eisen J.A."/>
        </authorList>
    </citation>
    <scope>NUCLEOTIDE SEQUENCE [LARGE SCALE GENOMIC DNA]</scope>
    <source>
        <strain evidence="2">ATCC BAA-1111 / DSM 21527 / NCTC 11395 / H</strain>
    </source>
</reference>
<dbReference type="KEGG" id="tpx:Turpa_1564"/>
<dbReference type="Proteomes" id="UP000006048">
    <property type="component" value="Chromosome"/>
</dbReference>
<keyword evidence="2" id="KW-1185">Reference proteome</keyword>
<dbReference type="InterPro" id="IPR011051">
    <property type="entry name" value="RmlC_Cupin_sf"/>
</dbReference>
<dbReference type="STRING" id="869212.Turpa_1564"/>
<proteinExistence type="predicted"/>
<evidence type="ECO:0000313" key="1">
    <source>
        <dbReference type="EMBL" id="AFM12212.1"/>
    </source>
</evidence>
<dbReference type="InterPro" id="IPR014710">
    <property type="entry name" value="RmlC-like_jellyroll"/>
</dbReference>
<organism evidence="1 2">
    <name type="scientific">Turneriella parva (strain ATCC BAA-1111 / DSM 21527 / NCTC 11395 / H)</name>
    <name type="common">Leptospira parva</name>
    <dbReference type="NCBI Taxonomy" id="869212"/>
    <lineage>
        <taxon>Bacteria</taxon>
        <taxon>Pseudomonadati</taxon>
        <taxon>Spirochaetota</taxon>
        <taxon>Spirochaetia</taxon>
        <taxon>Leptospirales</taxon>
        <taxon>Leptospiraceae</taxon>
        <taxon>Turneriella</taxon>
    </lineage>
</organism>
<dbReference type="RefSeq" id="WP_014802723.1">
    <property type="nucleotide sequence ID" value="NC_018020.1"/>
</dbReference>
<protein>
    <recommendedName>
        <fullName evidence="3">Cupin 2 conserved barrel domain protein</fullName>
    </recommendedName>
</protein>
<dbReference type="SUPFAM" id="SSF51182">
    <property type="entry name" value="RmlC-like cupins"/>
    <property type="match status" value="1"/>
</dbReference>
<dbReference type="HOGENOM" id="CLU_1926664_0_0_12"/>
<gene>
    <name evidence="1" type="ordered locus">Turpa_1564</name>
</gene>
<dbReference type="AlphaFoldDB" id="I4B4K5"/>
<dbReference type="EMBL" id="CP002959">
    <property type="protein sequence ID" value="AFM12212.1"/>
    <property type="molecule type" value="Genomic_DNA"/>
</dbReference>